<evidence type="ECO:0000256" key="1">
    <source>
        <dbReference type="ARBA" id="ARBA00004141"/>
    </source>
</evidence>
<feature type="transmembrane region" description="Helical" evidence="11">
    <location>
        <begin position="52"/>
        <end position="69"/>
    </location>
</feature>
<keyword evidence="8 11" id="KW-0406">Ion transport</keyword>
<feature type="transmembrane region" description="Helical" evidence="11">
    <location>
        <begin position="215"/>
        <end position="241"/>
    </location>
</feature>
<keyword evidence="10 11" id="KW-0066">ATP synthesis</keyword>
<evidence type="ECO:0000256" key="8">
    <source>
        <dbReference type="ARBA" id="ARBA00023065"/>
    </source>
</evidence>
<evidence type="ECO:0000256" key="9">
    <source>
        <dbReference type="ARBA" id="ARBA00023136"/>
    </source>
</evidence>
<dbReference type="GO" id="GO:0042777">
    <property type="term" value="P:proton motive force-driven plasma membrane ATP synthesis"/>
    <property type="evidence" value="ECO:0007669"/>
    <property type="project" value="TreeGrafter"/>
</dbReference>
<dbReference type="GO" id="GO:0005886">
    <property type="term" value="C:plasma membrane"/>
    <property type="evidence" value="ECO:0007669"/>
    <property type="project" value="UniProtKB-SubCell"/>
</dbReference>
<proteinExistence type="inferred from homology"/>
<dbReference type="Gene3D" id="1.20.120.220">
    <property type="entry name" value="ATP synthase, F0 complex, subunit A"/>
    <property type="match status" value="1"/>
</dbReference>
<dbReference type="PROSITE" id="PS00449">
    <property type="entry name" value="ATPASE_A"/>
    <property type="match status" value="1"/>
</dbReference>
<dbReference type="SUPFAM" id="SSF81336">
    <property type="entry name" value="F1F0 ATP synthase subunit A"/>
    <property type="match status" value="1"/>
</dbReference>
<dbReference type="NCBIfam" id="TIGR01131">
    <property type="entry name" value="ATP_synt_6_or_A"/>
    <property type="match status" value="1"/>
</dbReference>
<evidence type="ECO:0000256" key="11">
    <source>
        <dbReference type="HAMAP-Rule" id="MF_01393"/>
    </source>
</evidence>
<evidence type="ECO:0000256" key="4">
    <source>
        <dbReference type="ARBA" id="ARBA00022547"/>
    </source>
</evidence>
<dbReference type="Proteomes" id="UP000177811">
    <property type="component" value="Unassembled WGS sequence"/>
</dbReference>
<comment type="function">
    <text evidence="11 12">Key component of the proton channel; it plays a direct role in the translocation of protons across the membrane.</text>
</comment>
<dbReference type="PANTHER" id="PTHR42823:SF3">
    <property type="entry name" value="ATP SYNTHASE SUBUNIT A, CHLOROPLASTIC"/>
    <property type="match status" value="1"/>
</dbReference>
<feature type="transmembrane region" description="Helical" evidence="11">
    <location>
        <begin position="23"/>
        <end position="40"/>
    </location>
</feature>
<feature type="transmembrane region" description="Helical" evidence="11">
    <location>
        <begin position="188"/>
        <end position="209"/>
    </location>
</feature>
<dbReference type="InterPro" id="IPR045082">
    <property type="entry name" value="ATP_syn_F0_a_bact/chloroplast"/>
</dbReference>
<keyword evidence="3 11" id="KW-0813">Transport</keyword>
<comment type="subcellular location">
    <subcellularLocation>
        <location evidence="11 12">Cell membrane</location>
        <topology evidence="11 12">Multi-pass membrane protein</topology>
    </subcellularLocation>
    <subcellularLocation>
        <location evidence="1">Membrane</location>
        <topology evidence="1">Multi-pass membrane protein</topology>
    </subcellularLocation>
</comment>
<evidence type="ECO:0000256" key="3">
    <source>
        <dbReference type="ARBA" id="ARBA00022448"/>
    </source>
</evidence>
<sequence>MEIIIEAEKIFAIWGFPVTNTLLTTWMVVAFFIVLVSFLQRHTSLVPQGLQNLLEFVIEMFLGLMEGIFGSREKAEKYFPLIATIFLLVLCSNWLGIFPGFGSLGFWEEHEGRRMFVPLFRSAASDLNFTLALGIIAVFSVQAFGIAAIGFVKYAKKYFTFSNPLLTFVGLLEFLSEIVKIFSFSFRLFGNVFAGEVLLLSIAALAPYIVPLPFLFLEVFVGFVQALVFAMLTLVFIGMAVTEHSEEHQ</sequence>
<evidence type="ECO:0000256" key="7">
    <source>
        <dbReference type="ARBA" id="ARBA00022989"/>
    </source>
</evidence>
<evidence type="ECO:0000313" key="14">
    <source>
        <dbReference type="Proteomes" id="UP000177811"/>
    </source>
</evidence>
<evidence type="ECO:0000256" key="2">
    <source>
        <dbReference type="ARBA" id="ARBA00006810"/>
    </source>
</evidence>
<keyword evidence="9 11" id="KW-0472">Membrane</keyword>
<protein>
    <recommendedName>
        <fullName evidence="11 12">ATP synthase subunit a</fullName>
    </recommendedName>
    <alternativeName>
        <fullName evidence="11">ATP synthase F0 sector subunit a</fullName>
    </alternativeName>
    <alternativeName>
        <fullName evidence="11">F-ATPase subunit 6</fullName>
    </alternativeName>
</protein>
<keyword evidence="5 11" id="KW-0812">Transmembrane</keyword>
<keyword evidence="6 11" id="KW-0375">Hydrogen ion transport</keyword>
<keyword evidence="11" id="KW-1003">Cell membrane</keyword>
<dbReference type="GO" id="GO:0045259">
    <property type="term" value="C:proton-transporting ATP synthase complex"/>
    <property type="evidence" value="ECO:0007669"/>
    <property type="project" value="UniProtKB-KW"/>
</dbReference>
<dbReference type="AlphaFoldDB" id="A0A1G2KR76"/>
<comment type="caution">
    <text evidence="13">The sequence shown here is derived from an EMBL/GenBank/DDBJ whole genome shotgun (WGS) entry which is preliminary data.</text>
</comment>
<evidence type="ECO:0000256" key="6">
    <source>
        <dbReference type="ARBA" id="ARBA00022781"/>
    </source>
</evidence>
<dbReference type="PRINTS" id="PR00123">
    <property type="entry name" value="ATPASEA"/>
</dbReference>
<dbReference type="CDD" id="cd00310">
    <property type="entry name" value="ATP-synt_Fo_a_6"/>
    <property type="match status" value="1"/>
</dbReference>
<feature type="transmembrane region" description="Helical" evidence="11">
    <location>
        <begin position="81"/>
        <end position="107"/>
    </location>
</feature>
<dbReference type="GO" id="GO:0046933">
    <property type="term" value="F:proton-transporting ATP synthase activity, rotational mechanism"/>
    <property type="evidence" value="ECO:0007669"/>
    <property type="project" value="UniProtKB-UniRule"/>
</dbReference>
<evidence type="ECO:0000256" key="12">
    <source>
        <dbReference type="RuleBase" id="RU000483"/>
    </source>
</evidence>
<dbReference type="PANTHER" id="PTHR42823">
    <property type="entry name" value="ATP SYNTHASE SUBUNIT A, CHLOROPLASTIC"/>
    <property type="match status" value="1"/>
</dbReference>
<evidence type="ECO:0000256" key="5">
    <source>
        <dbReference type="ARBA" id="ARBA00022692"/>
    </source>
</evidence>
<feature type="transmembrane region" description="Helical" evidence="11">
    <location>
        <begin position="127"/>
        <end position="152"/>
    </location>
</feature>
<name>A0A1G2KR76_9BACT</name>
<organism evidence="13 14">
    <name type="scientific">Candidatus Sungbacteria bacterium RIFCSPHIGHO2_02_FULL_51_29</name>
    <dbReference type="NCBI Taxonomy" id="1802273"/>
    <lineage>
        <taxon>Bacteria</taxon>
        <taxon>Candidatus Sungiibacteriota</taxon>
    </lineage>
</organism>
<keyword evidence="4 11" id="KW-0138">CF(0)</keyword>
<accession>A0A1G2KR76</accession>
<gene>
    <name evidence="11" type="primary">atpB</name>
    <name evidence="13" type="ORF">A3C16_02995</name>
</gene>
<reference evidence="13 14" key="1">
    <citation type="journal article" date="2016" name="Nat. Commun.">
        <title>Thousands of microbial genomes shed light on interconnected biogeochemical processes in an aquifer system.</title>
        <authorList>
            <person name="Anantharaman K."/>
            <person name="Brown C.T."/>
            <person name="Hug L.A."/>
            <person name="Sharon I."/>
            <person name="Castelle C.J."/>
            <person name="Probst A.J."/>
            <person name="Thomas B.C."/>
            <person name="Singh A."/>
            <person name="Wilkins M.J."/>
            <person name="Karaoz U."/>
            <person name="Brodie E.L."/>
            <person name="Williams K.H."/>
            <person name="Hubbard S.S."/>
            <person name="Banfield J.F."/>
        </authorList>
    </citation>
    <scope>NUCLEOTIDE SEQUENCE [LARGE SCALE GENOMIC DNA]</scope>
</reference>
<dbReference type="InterPro" id="IPR000568">
    <property type="entry name" value="ATP_synth_F0_asu"/>
</dbReference>
<dbReference type="Pfam" id="PF00119">
    <property type="entry name" value="ATP-synt_A"/>
    <property type="match status" value="1"/>
</dbReference>
<evidence type="ECO:0000313" key="13">
    <source>
        <dbReference type="EMBL" id="OHA01925.1"/>
    </source>
</evidence>
<comment type="similarity">
    <text evidence="2 11 12">Belongs to the ATPase A chain family.</text>
</comment>
<evidence type="ECO:0000256" key="10">
    <source>
        <dbReference type="ARBA" id="ARBA00023310"/>
    </source>
</evidence>
<keyword evidence="7 11" id="KW-1133">Transmembrane helix</keyword>
<dbReference type="InterPro" id="IPR035908">
    <property type="entry name" value="F0_ATP_A_sf"/>
</dbReference>
<dbReference type="InterPro" id="IPR023011">
    <property type="entry name" value="ATP_synth_F0_asu_AS"/>
</dbReference>
<dbReference type="EMBL" id="MHQL01000051">
    <property type="protein sequence ID" value="OHA01925.1"/>
    <property type="molecule type" value="Genomic_DNA"/>
</dbReference>
<dbReference type="HAMAP" id="MF_01393">
    <property type="entry name" value="ATP_synth_a_bact"/>
    <property type="match status" value="1"/>
</dbReference>